<dbReference type="InterPro" id="IPR039420">
    <property type="entry name" value="WalR-like"/>
</dbReference>
<protein>
    <submittedName>
        <fullName evidence="8">DNA-binding NarL/FixJ family response regulator</fullName>
    </submittedName>
</protein>
<evidence type="ECO:0000256" key="2">
    <source>
        <dbReference type="ARBA" id="ARBA00023015"/>
    </source>
</evidence>
<dbReference type="EMBL" id="JAVDQF010000001">
    <property type="protein sequence ID" value="MDR6271258.1"/>
    <property type="molecule type" value="Genomic_DNA"/>
</dbReference>
<reference evidence="8 9" key="1">
    <citation type="submission" date="2023-07" db="EMBL/GenBank/DDBJ databases">
        <title>Sequencing the genomes of 1000 actinobacteria strains.</title>
        <authorList>
            <person name="Klenk H.-P."/>
        </authorList>
    </citation>
    <scope>NUCLEOTIDE SEQUENCE [LARGE SCALE GENOMIC DNA]</scope>
    <source>
        <strain evidence="8 9">DSM 14555</strain>
    </source>
</reference>
<sequence length="216" mass="23114">MTVRILLVDDQALFRAGIKMLLESQPDLCCVGEAEDGLQAVAQAAQLQPEVILMDLQMPGLDGVLATREIMAVARAKGRPGPKIIALTTFRQDKAVLAAMRNGASGYLLKTADPEFLLASIRAVHKGQSVIVADAGGGLFSRAAPAPDHESVERLSAREKEVLLLVATGLGNPEIAAALFLTEATVKSHVRSILAKLELKTRVQLVSFAYRKHLLS</sequence>
<feature type="modified residue" description="4-aspartylphosphate" evidence="5">
    <location>
        <position position="55"/>
    </location>
</feature>
<evidence type="ECO:0000259" key="7">
    <source>
        <dbReference type="PROSITE" id="PS50110"/>
    </source>
</evidence>
<dbReference type="Proteomes" id="UP001185069">
    <property type="component" value="Unassembled WGS sequence"/>
</dbReference>
<evidence type="ECO:0000256" key="3">
    <source>
        <dbReference type="ARBA" id="ARBA00023125"/>
    </source>
</evidence>
<evidence type="ECO:0000256" key="1">
    <source>
        <dbReference type="ARBA" id="ARBA00022553"/>
    </source>
</evidence>
<dbReference type="CDD" id="cd17535">
    <property type="entry name" value="REC_NarL-like"/>
    <property type="match status" value="1"/>
</dbReference>
<keyword evidence="2" id="KW-0805">Transcription regulation</keyword>
<dbReference type="SUPFAM" id="SSF46894">
    <property type="entry name" value="C-terminal effector domain of the bipartite response regulators"/>
    <property type="match status" value="1"/>
</dbReference>
<evidence type="ECO:0000256" key="5">
    <source>
        <dbReference type="PROSITE-ProRule" id="PRU00169"/>
    </source>
</evidence>
<dbReference type="SMART" id="SM00448">
    <property type="entry name" value="REC"/>
    <property type="match status" value="1"/>
</dbReference>
<dbReference type="PRINTS" id="PR00038">
    <property type="entry name" value="HTHLUXR"/>
</dbReference>
<comment type="caution">
    <text evidence="8">The sequence shown here is derived from an EMBL/GenBank/DDBJ whole genome shotgun (WGS) entry which is preliminary data.</text>
</comment>
<dbReference type="InterPro" id="IPR011006">
    <property type="entry name" value="CheY-like_superfamily"/>
</dbReference>
<organism evidence="8 9">
    <name type="scientific">Arthrobacter russicus</name>
    <dbReference type="NCBI Taxonomy" id="172040"/>
    <lineage>
        <taxon>Bacteria</taxon>
        <taxon>Bacillati</taxon>
        <taxon>Actinomycetota</taxon>
        <taxon>Actinomycetes</taxon>
        <taxon>Micrococcales</taxon>
        <taxon>Micrococcaceae</taxon>
        <taxon>Arthrobacter</taxon>
    </lineage>
</organism>
<accession>A0ABU1JFW3</accession>
<evidence type="ECO:0000259" key="6">
    <source>
        <dbReference type="PROSITE" id="PS50043"/>
    </source>
</evidence>
<dbReference type="Gene3D" id="3.40.50.2300">
    <property type="match status" value="1"/>
</dbReference>
<proteinExistence type="predicted"/>
<dbReference type="PANTHER" id="PTHR43214:SF24">
    <property type="entry name" value="TRANSCRIPTIONAL REGULATORY PROTEIN NARL-RELATED"/>
    <property type="match status" value="1"/>
</dbReference>
<dbReference type="PANTHER" id="PTHR43214">
    <property type="entry name" value="TWO-COMPONENT RESPONSE REGULATOR"/>
    <property type="match status" value="1"/>
</dbReference>
<evidence type="ECO:0000256" key="4">
    <source>
        <dbReference type="ARBA" id="ARBA00023163"/>
    </source>
</evidence>
<dbReference type="Pfam" id="PF00196">
    <property type="entry name" value="GerE"/>
    <property type="match status" value="1"/>
</dbReference>
<dbReference type="CDD" id="cd06170">
    <property type="entry name" value="LuxR_C_like"/>
    <property type="match status" value="1"/>
</dbReference>
<dbReference type="PROSITE" id="PS00622">
    <property type="entry name" value="HTH_LUXR_1"/>
    <property type="match status" value="1"/>
</dbReference>
<feature type="domain" description="HTH luxR-type" evidence="6">
    <location>
        <begin position="148"/>
        <end position="213"/>
    </location>
</feature>
<keyword evidence="9" id="KW-1185">Reference proteome</keyword>
<evidence type="ECO:0000313" key="8">
    <source>
        <dbReference type="EMBL" id="MDR6271258.1"/>
    </source>
</evidence>
<dbReference type="PROSITE" id="PS50110">
    <property type="entry name" value="RESPONSE_REGULATORY"/>
    <property type="match status" value="1"/>
</dbReference>
<dbReference type="SUPFAM" id="SSF52172">
    <property type="entry name" value="CheY-like"/>
    <property type="match status" value="1"/>
</dbReference>
<feature type="domain" description="Response regulatory" evidence="7">
    <location>
        <begin position="4"/>
        <end position="125"/>
    </location>
</feature>
<dbReference type="GO" id="GO:0003677">
    <property type="term" value="F:DNA binding"/>
    <property type="evidence" value="ECO:0007669"/>
    <property type="project" value="UniProtKB-KW"/>
</dbReference>
<dbReference type="Pfam" id="PF00072">
    <property type="entry name" value="Response_reg"/>
    <property type="match status" value="1"/>
</dbReference>
<keyword evidence="3 8" id="KW-0238">DNA-binding</keyword>
<evidence type="ECO:0000313" key="9">
    <source>
        <dbReference type="Proteomes" id="UP001185069"/>
    </source>
</evidence>
<dbReference type="InterPro" id="IPR016032">
    <property type="entry name" value="Sig_transdc_resp-reg_C-effctor"/>
</dbReference>
<dbReference type="SMART" id="SM00421">
    <property type="entry name" value="HTH_LUXR"/>
    <property type="match status" value="1"/>
</dbReference>
<keyword evidence="4" id="KW-0804">Transcription</keyword>
<keyword evidence="1 5" id="KW-0597">Phosphoprotein</keyword>
<dbReference type="InterPro" id="IPR000792">
    <property type="entry name" value="Tscrpt_reg_LuxR_C"/>
</dbReference>
<name>A0ABU1JFW3_9MICC</name>
<dbReference type="RefSeq" id="WP_343876678.1">
    <property type="nucleotide sequence ID" value="NZ_BAAAHY010000006.1"/>
</dbReference>
<dbReference type="InterPro" id="IPR001789">
    <property type="entry name" value="Sig_transdc_resp-reg_receiver"/>
</dbReference>
<dbReference type="InterPro" id="IPR058245">
    <property type="entry name" value="NreC/VraR/RcsB-like_REC"/>
</dbReference>
<gene>
    <name evidence="8" type="ORF">JOE69_003496</name>
</gene>
<dbReference type="PROSITE" id="PS50043">
    <property type="entry name" value="HTH_LUXR_2"/>
    <property type="match status" value="1"/>
</dbReference>